<keyword evidence="3" id="KW-1185">Reference proteome</keyword>
<evidence type="ECO:0000313" key="3">
    <source>
        <dbReference type="Proteomes" id="UP000002669"/>
    </source>
</evidence>
<gene>
    <name evidence="2" type="ORF">MGYG_06962</name>
</gene>
<accession>E4V1P6</accession>
<protein>
    <submittedName>
        <fullName evidence="2">Kinase domain-containing protein</fullName>
    </submittedName>
</protein>
<feature type="region of interest" description="Disordered" evidence="1">
    <location>
        <begin position="1"/>
        <end position="26"/>
    </location>
</feature>
<name>E4V1P6_ARTGP</name>
<evidence type="ECO:0000256" key="1">
    <source>
        <dbReference type="SAM" id="MobiDB-lite"/>
    </source>
</evidence>
<sequence>MPRAGGDHRSLKTGISETLKETDDRTPPRWRTLSEIFHDGGGHGYNIWKWVRRLLWRLIVRITTSYLLQN</sequence>
<dbReference type="HOGENOM" id="CLU_2757302_0_0_1"/>
<evidence type="ECO:0000313" key="2">
    <source>
        <dbReference type="EMBL" id="EFR03961.1"/>
    </source>
</evidence>
<keyword evidence="2" id="KW-0808">Transferase</keyword>
<dbReference type="InParanoid" id="E4V1P6"/>
<organism evidence="3">
    <name type="scientific">Arthroderma gypseum (strain ATCC MYA-4604 / CBS 118893)</name>
    <name type="common">Microsporum gypseum</name>
    <dbReference type="NCBI Taxonomy" id="535722"/>
    <lineage>
        <taxon>Eukaryota</taxon>
        <taxon>Fungi</taxon>
        <taxon>Dikarya</taxon>
        <taxon>Ascomycota</taxon>
        <taxon>Pezizomycotina</taxon>
        <taxon>Eurotiomycetes</taxon>
        <taxon>Eurotiomycetidae</taxon>
        <taxon>Onygenales</taxon>
        <taxon>Arthrodermataceae</taxon>
        <taxon>Nannizzia</taxon>
    </lineage>
</organism>
<dbReference type="AlphaFoldDB" id="E4V1P6"/>
<feature type="compositionally biased region" description="Basic and acidic residues" evidence="1">
    <location>
        <begin position="1"/>
        <end position="10"/>
    </location>
</feature>
<dbReference type="RefSeq" id="XP_003170969.1">
    <property type="nucleotide sequence ID" value="XM_003170921.1"/>
</dbReference>
<keyword evidence="2" id="KW-0418">Kinase</keyword>
<dbReference type="GO" id="GO:0016301">
    <property type="term" value="F:kinase activity"/>
    <property type="evidence" value="ECO:0007669"/>
    <property type="project" value="UniProtKB-KW"/>
</dbReference>
<proteinExistence type="predicted"/>
<dbReference type="VEuPathDB" id="FungiDB:MGYG_06962"/>
<dbReference type="Proteomes" id="UP000002669">
    <property type="component" value="Unassembled WGS sequence"/>
</dbReference>
<reference evidence="3" key="1">
    <citation type="journal article" date="2012" name="MBio">
        <title>Comparative genome analysis of Trichophyton rubrum and related dermatophytes reveals candidate genes involved in infection.</title>
        <authorList>
            <person name="Martinez D.A."/>
            <person name="Oliver B.G."/>
            <person name="Graeser Y."/>
            <person name="Goldberg J.M."/>
            <person name="Li W."/>
            <person name="Martinez-Rossi N.M."/>
            <person name="Monod M."/>
            <person name="Shelest E."/>
            <person name="Barton R.C."/>
            <person name="Birch E."/>
            <person name="Brakhage A.A."/>
            <person name="Chen Z."/>
            <person name="Gurr S.J."/>
            <person name="Heiman D."/>
            <person name="Heitman J."/>
            <person name="Kosti I."/>
            <person name="Rossi A."/>
            <person name="Saif S."/>
            <person name="Samalova M."/>
            <person name="Saunders C.W."/>
            <person name="Shea T."/>
            <person name="Summerbell R.C."/>
            <person name="Xu J."/>
            <person name="Young S."/>
            <person name="Zeng Q."/>
            <person name="Birren B.W."/>
            <person name="Cuomo C.A."/>
            <person name="White T.C."/>
        </authorList>
    </citation>
    <scope>NUCLEOTIDE SEQUENCE [LARGE SCALE GENOMIC DNA]</scope>
    <source>
        <strain evidence="3">ATCC MYA-4604 / CBS 118893</strain>
    </source>
</reference>
<dbReference type="EMBL" id="DS989827">
    <property type="protein sequence ID" value="EFR03961.1"/>
    <property type="molecule type" value="Genomic_DNA"/>
</dbReference>
<dbReference type="GeneID" id="10026212"/>